<accession>A0A6G0ZHR5</accession>
<dbReference type="AlphaFoldDB" id="A0A6G0ZHR5"/>
<keyword evidence="2" id="KW-1185">Reference proteome</keyword>
<dbReference type="GO" id="GO:0032259">
    <property type="term" value="P:methylation"/>
    <property type="evidence" value="ECO:0007669"/>
    <property type="project" value="UniProtKB-KW"/>
</dbReference>
<dbReference type="OrthoDB" id="66144at2759"/>
<proteinExistence type="predicted"/>
<name>A0A6G0ZHR5_APHCR</name>
<evidence type="ECO:0000313" key="1">
    <source>
        <dbReference type="EMBL" id="KAF0770696.1"/>
    </source>
</evidence>
<keyword evidence="1" id="KW-0808">Transferase</keyword>
<dbReference type="GO" id="GO:0008168">
    <property type="term" value="F:methyltransferase activity"/>
    <property type="evidence" value="ECO:0007669"/>
    <property type="project" value="UniProtKB-KW"/>
</dbReference>
<dbReference type="EMBL" id="VUJU01000396">
    <property type="protein sequence ID" value="KAF0770696.1"/>
    <property type="molecule type" value="Genomic_DNA"/>
</dbReference>
<organism evidence="1 2">
    <name type="scientific">Aphis craccivora</name>
    <name type="common">Cowpea aphid</name>
    <dbReference type="NCBI Taxonomy" id="307492"/>
    <lineage>
        <taxon>Eukaryota</taxon>
        <taxon>Metazoa</taxon>
        <taxon>Ecdysozoa</taxon>
        <taxon>Arthropoda</taxon>
        <taxon>Hexapoda</taxon>
        <taxon>Insecta</taxon>
        <taxon>Pterygota</taxon>
        <taxon>Neoptera</taxon>
        <taxon>Paraneoptera</taxon>
        <taxon>Hemiptera</taxon>
        <taxon>Sternorrhyncha</taxon>
        <taxon>Aphidomorpha</taxon>
        <taxon>Aphidoidea</taxon>
        <taxon>Aphididae</taxon>
        <taxon>Aphidini</taxon>
        <taxon>Aphis</taxon>
        <taxon>Aphis</taxon>
    </lineage>
</organism>
<evidence type="ECO:0000313" key="2">
    <source>
        <dbReference type="Proteomes" id="UP000478052"/>
    </source>
</evidence>
<keyword evidence="1" id="KW-0489">Methyltransferase</keyword>
<comment type="caution">
    <text evidence="1">The sequence shown here is derived from an EMBL/GenBank/DDBJ whole genome shotgun (WGS) entry which is preliminary data.</text>
</comment>
<sequence>MFEIPLKQWMLCIIYYISQHLHDRYSVHVKEKICEIYETKMVEGDMQIIEICPITGIKSLSHIPITVHAIMQRLKLKIEV</sequence>
<dbReference type="Proteomes" id="UP000478052">
    <property type="component" value="Unassembled WGS sequence"/>
</dbReference>
<protein>
    <submittedName>
        <fullName evidence="1">Juvenile hormone acid O-methyltransferase-like isoform X2</fullName>
    </submittedName>
</protein>
<gene>
    <name evidence="1" type="ORF">FWK35_00000950</name>
</gene>
<reference evidence="1 2" key="1">
    <citation type="submission" date="2019-08" db="EMBL/GenBank/DDBJ databases">
        <title>Whole genome of Aphis craccivora.</title>
        <authorList>
            <person name="Voronova N.V."/>
            <person name="Shulinski R.S."/>
            <person name="Bandarenka Y.V."/>
            <person name="Zhorov D.G."/>
            <person name="Warner D."/>
        </authorList>
    </citation>
    <scope>NUCLEOTIDE SEQUENCE [LARGE SCALE GENOMIC DNA]</scope>
    <source>
        <strain evidence="1">180601</strain>
        <tissue evidence="1">Whole Body</tissue>
    </source>
</reference>